<evidence type="ECO:0000256" key="4">
    <source>
        <dbReference type="ARBA" id="ARBA00022840"/>
    </source>
</evidence>
<feature type="compositionally biased region" description="Low complexity" evidence="6">
    <location>
        <begin position="583"/>
        <end position="597"/>
    </location>
</feature>
<feature type="domain" description="Protein kinase" evidence="7">
    <location>
        <begin position="610"/>
        <end position="867"/>
    </location>
</feature>
<evidence type="ECO:0000256" key="3">
    <source>
        <dbReference type="ARBA" id="ARBA00022777"/>
    </source>
</evidence>
<feature type="compositionally biased region" description="Basic residues" evidence="6">
    <location>
        <begin position="202"/>
        <end position="216"/>
    </location>
</feature>
<proteinExistence type="predicted"/>
<dbReference type="SUPFAM" id="SSF52540">
    <property type="entry name" value="P-loop containing nucleoside triphosphate hydrolases"/>
    <property type="match status" value="1"/>
</dbReference>
<evidence type="ECO:0000313" key="9">
    <source>
        <dbReference type="Proteomes" id="UP001601422"/>
    </source>
</evidence>
<dbReference type="PANTHER" id="PTHR43289:SF34">
    <property type="entry name" value="SERINE_THREONINE-PROTEIN KINASE YBDM-RELATED"/>
    <property type="match status" value="1"/>
</dbReference>
<dbReference type="RefSeq" id="WP_362224621.1">
    <property type="nucleotide sequence ID" value="NZ_JBEXVS010000001.1"/>
</dbReference>
<feature type="region of interest" description="Disordered" evidence="6">
    <location>
        <begin position="318"/>
        <end position="354"/>
    </location>
</feature>
<accession>A0ABW6MWP1</accession>
<dbReference type="Pfam" id="PF00069">
    <property type="entry name" value="Pkinase"/>
    <property type="match status" value="1"/>
</dbReference>
<sequence length="913" mass="99057">MPLHRHFRYIHEPLPAGDRAIPVLGHEALVDTLKERLTYSHGGAFLVSGFRGVGKSTLVLRALAETSALWGDRDVMLVVHLNVARTMTTDQLLFAVVRRIFESLDDRDLLARLPREVQRALLLAYSRTSLSFTQTQSESTERGTTLGLAPQHRLSPTMSFSGRKTRSQATEAAFLAYSETDVEHDLVRIVQLLNGSEGRPNPRPRSRRLLRRRHRRTASRVRVHPVIVLDEVDKLTDNKADAIAVFEALLGRIKNVLTARGAHFIVVAGPDLYDRALQDSDRGNGVYESVFGWRMYVPCLWEAPGRLVRGLAEAGRPQQHASPPAWAPPAWGPPAAPNGTPGPNGGRSIGPHTYITYPPDPTRPILSSSPDELLLARFVAYLRFKARGVPRRLLQEFNALVVWQEGLPSLSVSDEVWERVDFYARLEGVVSETIAAGTPDGSTNVVIDDDRRLLGAYHVVDWTLRSGGRPFTSTDVTGTEGLDPLLRMTPPAVERMLRHLVRAGVLDVVSEPGRPDATRYGGSQSPLAYYKLSDAYKRQLAGFVRSSESERADLGIVVPPPGPDLYGSTMVGAGGTPAPPPSSAADAPAAPAGAADGAGTPAVAVLAERYEMSSLLGQGGMGAVYRGRDLLTGQPIAIKVLHHGLRTDEQMLTRFRREVEVSRQLNHPQIVRTLDALEGPDTEPALIMELVEGPSLHEVLAERGPLPVGLVARIGRQLGEALAFIDAMGVSRIDLKPSNVLLHPERGAVIIDLGIARPSAGDDRSVTVAGMVIGTPGYMAPEQAMGSPSDIRTDLYTLGILMYQCLTGALPWSASEPYRVIYEIVNRDVPVDALGVSEQLRALLGRMLSRAPDGRPVNPQEYLRDLAATPEAGEEAGLEALRSAPVATNGGPEAETMGPDWWGARTIDPAPSE</sequence>
<name>A0ABW6MWP1_9ACTN</name>
<evidence type="ECO:0000256" key="1">
    <source>
        <dbReference type="ARBA" id="ARBA00022679"/>
    </source>
</evidence>
<dbReference type="PANTHER" id="PTHR43289">
    <property type="entry name" value="MITOGEN-ACTIVATED PROTEIN KINASE KINASE KINASE 20-RELATED"/>
    <property type="match status" value="1"/>
</dbReference>
<dbReference type="InterPro" id="IPR017441">
    <property type="entry name" value="Protein_kinase_ATP_BS"/>
</dbReference>
<evidence type="ECO:0000259" key="7">
    <source>
        <dbReference type="PROSITE" id="PS50011"/>
    </source>
</evidence>
<dbReference type="SUPFAM" id="SSF56112">
    <property type="entry name" value="Protein kinase-like (PK-like)"/>
    <property type="match status" value="1"/>
</dbReference>
<evidence type="ECO:0000256" key="5">
    <source>
        <dbReference type="PROSITE-ProRule" id="PRU10141"/>
    </source>
</evidence>
<dbReference type="GO" id="GO:0016301">
    <property type="term" value="F:kinase activity"/>
    <property type="evidence" value="ECO:0007669"/>
    <property type="project" value="UniProtKB-KW"/>
</dbReference>
<reference evidence="8 9" key="1">
    <citation type="submission" date="2024-10" db="EMBL/GenBank/DDBJ databases">
        <title>The Natural Products Discovery Center: Release of the First 8490 Sequenced Strains for Exploring Actinobacteria Biosynthetic Diversity.</title>
        <authorList>
            <person name="Kalkreuter E."/>
            <person name="Kautsar S.A."/>
            <person name="Yang D."/>
            <person name="Bader C.D."/>
            <person name="Teijaro C.N."/>
            <person name="Fluegel L."/>
            <person name="Davis C.M."/>
            <person name="Simpson J.R."/>
            <person name="Lauterbach L."/>
            <person name="Steele A.D."/>
            <person name="Gui C."/>
            <person name="Meng S."/>
            <person name="Li G."/>
            <person name="Viehrig K."/>
            <person name="Ye F."/>
            <person name="Su P."/>
            <person name="Kiefer A.F."/>
            <person name="Nichols A."/>
            <person name="Cepeda A.J."/>
            <person name="Yan W."/>
            <person name="Fan B."/>
            <person name="Jiang Y."/>
            <person name="Adhikari A."/>
            <person name="Zheng C.-J."/>
            <person name="Schuster L."/>
            <person name="Cowan T.M."/>
            <person name="Smanski M.J."/>
            <person name="Chevrette M.G."/>
            <person name="De Carvalho L.P.S."/>
            <person name="Shen B."/>
        </authorList>
    </citation>
    <scope>NUCLEOTIDE SEQUENCE [LARGE SCALE GENOMIC DNA]</scope>
    <source>
        <strain evidence="8 9">NPDC005497</strain>
    </source>
</reference>
<keyword evidence="3 8" id="KW-0418">Kinase</keyword>
<evidence type="ECO:0000313" key="8">
    <source>
        <dbReference type="EMBL" id="MFF0005224.1"/>
    </source>
</evidence>
<dbReference type="Proteomes" id="UP001601422">
    <property type="component" value="Unassembled WGS sequence"/>
</dbReference>
<dbReference type="PROSITE" id="PS50011">
    <property type="entry name" value="PROTEIN_KINASE_DOM"/>
    <property type="match status" value="1"/>
</dbReference>
<dbReference type="CDD" id="cd14014">
    <property type="entry name" value="STKc_PknB_like"/>
    <property type="match status" value="1"/>
</dbReference>
<evidence type="ECO:0000256" key="2">
    <source>
        <dbReference type="ARBA" id="ARBA00022741"/>
    </source>
</evidence>
<dbReference type="InterPro" id="IPR011009">
    <property type="entry name" value="Kinase-like_dom_sf"/>
</dbReference>
<keyword evidence="4 5" id="KW-0067">ATP-binding</keyword>
<protein>
    <submittedName>
        <fullName evidence="8">Protein kinase</fullName>
    </submittedName>
</protein>
<gene>
    <name evidence="8" type="ORF">ACFYQT_17560</name>
</gene>
<dbReference type="InterPro" id="IPR000719">
    <property type="entry name" value="Prot_kinase_dom"/>
</dbReference>
<organism evidence="8 9">
    <name type="scientific">Streptomyces tibetensis</name>
    <dbReference type="NCBI Taxonomy" id="2382123"/>
    <lineage>
        <taxon>Bacteria</taxon>
        <taxon>Bacillati</taxon>
        <taxon>Actinomycetota</taxon>
        <taxon>Actinomycetes</taxon>
        <taxon>Kitasatosporales</taxon>
        <taxon>Streptomycetaceae</taxon>
        <taxon>Streptomyces</taxon>
    </lineage>
</organism>
<dbReference type="Gene3D" id="3.30.200.20">
    <property type="entry name" value="Phosphorylase Kinase, domain 1"/>
    <property type="match status" value="1"/>
</dbReference>
<feature type="region of interest" description="Disordered" evidence="6">
    <location>
        <begin position="195"/>
        <end position="216"/>
    </location>
</feature>
<feature type="binding site" evidence="5">
    <location>
        <position position="639"/>
    </location>
    <ligand>
        <name>ATP</name>
        <dbReference type="ChEBI" id="CHEBI:30616"/>
    </ligand>
</feature>
<dbReference type="Pfam" id="PF13191">
    <property type="entry name" value="AAA_16"/>
    <property type="match status" value="1"/>
</dbReference>
<keyword evidence="1" id="KW-0808">Transferase</keyword>
<keyword evidence="9" id="KW-1185">Reference proteome</keyword>
<feature type="region of interest" description="Disordered" evidence="6">
    <location>
        <begin position="571"/>
        <end position="597"/>
    </location>
</feature>
<dbReference type="SMART" id="SM00220">
    <property type="entry name" value="S_TKc"/>
    <property type="match status" value="1"/>
</dbReference>
<dbReference type="InterPro" id="IPR027417">
    <property type="entry name" value="P-loop_NTPase"/>
</dbReference>
<dbReference type="Gene3D" id="3.40.50.300">
    <property type="entry name" value="P-loop containing nucleotide triphosphate hydrolases"/>
    <property type="match status" value="1"/>
</dbReference>
<feature type="region of interest" description="Disordered" evidence="6">
    <location>
        <begin position="882"/>
        <end position="913"/>
    </location>
</feature>
<keyword evidence="2 5" id="KW-0547">Nucleotide-binding</keyword>
<dbReference type="InterPro" id="IPR041664">
    <property type="entry name" value="AAA_16"/>
</dbReference>
<dbReference type="Gene3D" id="1.10.510.10">
    <property type="entry name" value="Transferase(Phosphotransferase) domain 1"/>
    <property type="match status" value="1"/>
</dbReference>
<comment type="caution">
    <text evidence="8">The sequence shown here is derived from an EMBL/GenBank/DDBJ whole genome shotgun (WGS) entry which is preliminary data.</text>
</comment>
<feature type="compositionally biased region" description="Pro residues" evidence="6">
    <location>
        <begin position="325"/>
        <end position="336"/>
    </location>
</feature>
<dbReference type="PROSITE" id="PS00107">
    <property type="entry name" value="PROTEIN_KINASE_ATP"/>
    <property type="match status" value="1"/>
</dbReference>
<evidence type="ECO:0000256" key="6">
    <source>
        <dbReference type="SAM" id="MobiDB-lite"/>
    </source>
</evidence>
<dbReference type="EMBL" id="JBIAJP010000004">
    <property type="protein sequence ID" value="MFF0005224.1"/>
    <property type="molecule type" value="Genomic_DNA"/>
</dbReference>